<organism evidence="3 4">
    <name type="scientific">Paralvinella palmiformis</name>
    <dbReference type="NCBI Taxonomy" id="53620"/>
    <lineage>
        <taxon>Eukaryota</taxon>
        <taxon>Metazoa</taxon>
        <taxon>Spiralia</taxon>
        <taxon>Lophotrochozoa</taxon>
        <taxon>Annelida</taxon>
        <taxon>Polychaeta</taxon>
        <taxon>Sedentaria</taxon>
        <taxon>Canalipalpata</taxon>
        <taxon>Terebellida</taxon>
        <taxon>Terebelliformia</taxon>
        <taxon>Alvinellidae</taxon>
        <taxon>Paralvinella</taxon>
    </lineage>
</organism>
<proteinExistence type="predicted"/>
<feature type="compositionally biased region" description="Low complexity" evidence="1">
    <location>
        <begin position="233"/>
        <end position="253"/>
    </location>
</feature>
<accession>A0AAD9NFT1</accession>
<comment type="caution">
    <text evidence="3">The sequence shown here is derived from an EMBL/GenBank/DDBJ whole genome shotgun (WGS) entry which is preliminary data.</text>
</comment>
<keyword evidence="4" id="KW-1185">Reference proteome</keyword>
<feature type="transmembrane region" description="Helical" evidence="2">
    <location>
        <begin position="41"/>
        <end position="62"/>
    </location>
</feature>
<evidence type="ECO:0000313" key="3">
    <source>
        <dbReference type="EMBL" id="KAK2168652.1"/>
    </source>
</evidence>
<evidence type="ECO:0000256" key="2">
    <source>
        <dbReference type="SAM" id="Phobius"/>
    </source>
</evidence>
<evidence type="ECO:0000256" key="1">
    <source>
        <dbReference type="SAM" id="MobiDB-lite"/>
    </source>
</evidence>
<dbReference type="Proteomes" id="UP001208570">
    <property type="component" value="Unassembled WGS sequence"/>
</dbReference>
<dbReference type="AlphaFoldDB" id="A0AAD9NFT1"/>
<feature type="region of interest" description="Disordered" evidence="1">
    <location>
        <begin position="233"/>
        <end position="255"/>
    </location>
</feature>
<sequence length="336" mass="34775">MSVHYIGYRATYVRGVLSLGTAAVIAAAFDRRIGYYKNNLFVICSENPLFFCFIAGFAFVTFEAEDVVDKVCEIHFHEINNKMASYDVYRVITGFLPAGFPAAYAAATYGRGYALPGYYFPGIGFPLGAHNAHTVLTSRGSARGGGRPPLRGYLGLSHPVSDPHAGLPGYGYLPTMALPATGHTDRLINNLSAAAASAAAYYPADYQTAATAAIPGALASQLAAATGAAVATVPRSDPSPLPLSSSPLSQRPQAGTAVVTSGGVLSVMNSFAQSYGPPTSPANSRGFPPANSPGALDMYSSSADSLGYVQAASPQPSGFANIAGTLIPAAFQNGFH</sequence>
<protein>
    <submittedName>
        <fullName evidence="3">Uncharacterized protein</fullName>
    </submittedName>
</protein>
<keyword evidence="2" id="KW-0812">Transmembrane</keyword>
<dbReference type="EMBL" id="JAODUP010000015">
    <property type="protein sequence ID" value="KAK2168652.1"/>
    <property type="molecule type" value="Genomic_DNA"/>
</dbReference>
<keyword evidence="2" id="KW-1133">Transmembrane helix</keyword>
<feature type="transmembrane region" description="Helical" evidence="2">
    <location>
        <begin position="12"/>
        <end position="29"/>
    </location>
</feature>
<keyword evidence="2" id="KW-0472">Membrane</keyword>
<gene>
    <name evidence="3" type="ORF">LSH36_15g12020</name>
</gene>
<reference evidence="3" key="1">
    <citation type="journal article" date="2023" name="Mol. Biol. Evol.">
        <title>Third-Generation Sequencing Reveals the Adaptive Role of the Epigenome in Three Deep-Sea Polychaetes.</title>
        <authorList>
            <person name="Perez M."/>
            <person name="Aroh O."/>
            <person name="Sun Y."/>
            <person name="Lan Y."/>
            <person name="Juniper S.K."/>
            <person name="Young C.R."/>
            <person name="Angers B."/>
            <person name="Qian P.Y."/>
        </authorList>
    </citation>
    <scope>NUCLEOTIDE SEQUENCE</scope>
    <source>
        <strain evidence="3">P08H-3</strain>
    </source>
</reference>
<evidence type="ECO:0000313" key="4">
    <source>
        <dbReference type="Proteomes" id="UP001208570"/>
    </source>
</evidence>
<name>A0AAD9NFT1_9ANNE</name>